<evidence type="ECO:0000313" key="3">
    <source>
        <dbReference type="Proteomes" id="UP000001887"/>
    </source>
</evidence>
<dbReference type="AlphaFoldDB" id="D2R226"/>
<dbReference type="EMBL" id="CP001848">
    <property type="protein sequence ID" value="ADB18637.1"/>
    <property type="molecule type" value="Genomic_DNA"/>
</dbReference>
<feature type="transmembrane region" description="Helical" evidence="1">
    <location>
        <begin position="130"/>
        <end position="149"/>
    </location>
</feature>
<evidence type="ECO:0000256" key="1">
    <source>
        <dbReference type="SAM" id="Phobius"/>
    </source>
</evidence>
<keyword evidence="3" id="KW-1185">Reference proteome</keyword>
<evidence type="ECO:0008006" key="4">
    <source>
        <dbReference type="Google" id="ProtNLM"/>
    </source>
</evidence>
<dbReference type="Pfam" id="PF10825">
    <property type="entry name" value="DUF2752"/>
    <property type="match status" value="1"/>
</dbReference>
<dbReference type="KEGG" id="psl:Psta_3983"/>
<gene>
    <name evidence="2" type="ordered locus">Psta_3983</name>
</gene>
<reference evidence="2 3" key="1">
    <citation type="journal article" date="2009" name="Stand. Genomic Sci.">
        <title>Complete genome sequence of Pirellula staleyi type strain (ATCC 27377).</title>
        <authorList>
            <person name="Clum A."/>
            <person name="Tindall B.J."/>
            <person name="Sikorski J."/>
            <person name="Ivanova N."/>
            <person name="Mavrommatis K."/>
            <person name="Lucas S."/>
            <person name="Glavina del Rio T."/>
            <person name="Nolan M."/>
            <person name="Chen F."/>
            <person name="Tice H."/>
            <person name="Pitluck S."/>
            <person name="Cheng J.F."/>
            <person name="Chertkov O."/>
            <person name="Brettin T."/>
            <person name="Han C."/>
            <person name="Detter J.C."/>
            <person name="Kuske C."/>
            <person name="Bruce D."/>
            <person name="Goodwin L."/>
            <person name="Ovchinikova G."/>
            <person name="Pati A."/>
            <person name="Mikhailova N."/>
            <person name="Chen A."/>
            <person name="Palaniappan K."/>
            <person name="Land M."/>
            <person name="Hauser L."/>
            <person name="Chang Y.J."/>
            <person name="Jeffries C.D."/>
            <person name="Chain P."/>
            <person name="Rohde M."/>
            <person name="Goker M."/>
            <person name="Bristow J."/>
            <person name="Eisen J.A."/>
            <person name="Markowitz V."/>
            <person name="Hugenholtz P."/>
            <person name="Kyrpides N.C."/>
            <person name="Klenk H.P."/>
            <person name="Lapidus A."/>
        </authorList>
    </citation>
    <scope>NUCLEOTIDE SEQUENCE [LARGE SCALE GENOMIC DNA]</scope>
    <source>
        <strain evidence="3">ATCC 27377 / DSM 6068 / ICPB 4128</strain>
    </source>
</reference>
<feature type="transmembrane region" description="Helical" evidence="1">
    <location>
        <begin position="102"/>
        <end position="124"/>
    </location>
</feature>
<feature type="transmembrane region" description="Helical" evidence="1">
    <location>
        <begin position="20"/>
        <end position="41"/>
    </location>
</feature>
<dbReference type="Proteomes" id="UP000001887">
    <property type="component" value="Chromosome"/>
</dbReference>
<organism evidence="2 3">
    <name type="scientific">Pirellula staleyi (strain ATCC 27377 / DSM 6068 / ICPB 4128)</name>
    <name type="common">Pirella staleyi</name>
    <dbReference type="NCBI Taxonomy" id="530564"/>
    <lineage>
        <taxon>Bacteria</taxon>
        <taxon>Pseudomonadati</taxon>
        <taxon>Planctomycetota</taxon>
        <taxon>Planctomycetia</taxon>
        <taxon>Pirellulales</taxon>
        <taxon>Pirellulaceae</taxon>
        <taxon>Pirellula</taxon>
    </lineage>
</organism>
<keyword evidence="1" id="KW-0812">Transmembrane</keyword>
<dbReference type="STRING" id="530564.Psta_3983"/>
<dbReference type="eggNOG" id="ENOG50337ZY">
    <property type="taxonomic scope" value="Bacteria"/>
</dbReference>
<protein>
    <recommendedName>
        <fullName evidence="4">DUF2752 domain-containing protein</fullName>
    </recommendedName>
</protein>
<dbReference type="HOGENOM" id="CLU_142851_0_0_0"/>
<evidence type="ECO:0000313" key="2">
    <source>
        <dbReference type="EMBL" id="ADB18637.1"/>
    </source>
</evidence>
<dbReference type="InterPro" id="IPR021215">
    <property type="entry name" value="DUF2752"/>
</dbReference>
<proteinExistence type="predicted"/>
<name>D2R226_PIRSD</name>
<keyword evidence="1" id="KW-0472">Membrane</keyword>
<accession>D2R226</accession>
<sequence>MVSYSPAANRAIAPEPPRLVWWQRSIALILGFGAITLLVVASQLTPSSSGFGTHRQLGLAECTMVQLAGIRCPACGMTTSWAYATRGNLVAAARTNSGGLTLALAAMIGGPWFAVSGLIGRWWLVKFRDGPAVAVCVFVVVITLIDWGVRLSMAS</sequence>
<keyword evidence="1" id="KW-1133">Transmembrane helix</keyword>